<dbReference type="EMBL" id="MEUB01000006">
    <property type="protein sequence ID" value="OGC24842.1"/>
    <property type="molecule type" value="Genomic_DNA"/>
</dbReference>
<organism evidence="1 2">
    <name type="scientific">candidate division WOR-1 bacterium RIFOXYB2_FULL_37_13</name>
    <dbReference type="NCBI Taxonomy" id="1802579"/>
    <lineage>
        <taxon>Bacteria</taxon>
        <taxon>Bacillati</taxon>
        <taxon>Saganbacteria</taxon>
    </lineage>
</organism>
<accession>A0A1F4SWN8</accession>
<evidence type="ECO:0008006" key="3">
    <source>
        <dbReference type="Google" id="ProtNLM"/>
    </source>
</evidence>
<evidence type="ECO:0000313" key="2">
    <source>
        <dbReference type="Proteomes" id="UP000178417"/>
    </source>
</evidence>
<dbReference type="AlphaFoldDB" id="A0A1F4SWN8"/>
<dbReference type="GO" id="GO:0016791">
    <property type="term" value="F:phosphatase activity"/>
    <property type="evidence" value="ECO:0007669"/>
    <property type="project" value="TreeGrafter"/>
</dbReference>
<dbReference type="Proteomes" id="UP000178417">
    <property type="component" value="Unassembled WGS sequence"/>
</dbReference>
<gene>
    <name evidence="1" type="ORF">A2310_03785</name>
</gene>
<dbReference type="InterPro" id="IPR006357">
    <property type="entry name" value="HAD-SF_hydro_IIA"/>
</dbReference>
<dbReference type="STRING" id="1802579.A2310_03785"/>
<dbReference type="Pfam" id="PF13242">
    <property type="entry name" value="Hydrolase_like"/>
    <property type="match status" value="1"/>
</dbReference>
<reference evidence="1 2" key="1">
    <citation type="journal article" date="2016" name="Nat. Commun.">
        <title>Thousands of microbial genomes shed light on interconnected biogeochemical processes in an aquifer system.</title>
        <authorList>
            <person name="Anantharaman K."/>
            <person name="Brown C.T."/>
            <person name="Hug L.A."/>
            <person name="Sharon I."/>
            <person name="Castelle C.J."/>
            <person name="Probst A.J."/>
            <person name="Thomas B.C."/>
            <person name="Singh A."/>
            <person name="Wilkins M.J."/>
            <person name="Karaoz U."/>
            <person name="Brodie E.L."/>
            <person name="Williams K.H."/>
            <person name="Hubbard S.S."/>
            <person name="Banfield J.F."/>
        </authorList>
    </citation>
    <scope>NUCLEOTIDE SEQUENCE [LARGE SCALE GENOMIC DNA]</scope>
</reference>
<evidence type="ECO:0000313" key="1">
    <source>
        <dbReference type="EMBL" id="OGC24842.1"/>
    </source>
</evidence>
<comment type="caution">
    <text evidence="1">The sequence shown here is derived from an EMBL/GenBank/DDBJ whole genome shotgun (WGS) entry which is preliminary data.</text>
</comment>
<sequence>MSMNIFEVAPSFFGKTFWPPINERPLHRLPPTQKNVSMRDLIASHKVFFFDAYGVTRTRTGLYPFAEATLKEVLAQGKRFGVASNTAQDKPEDIQRKWATQGINIPLELIFTSGMMLAQYVKNNLFVGSRNVICIGDKTSQWYARQAGLNPLPATIAMRDYRDVRAVIVCESPNSKAQRTLMEAAANALFVNKRTDFVLTTPDRIVPYFHDRTPSGFSIGVESTAKTLADLTGRQPEIIGKPSPWMFFSLERALYDMKIKLREETLFVGDNLFEDGIGALTAGFHFLLVNTGISGAVKRGEICAESPIAQLDQSIIDAGWNPTYELDSIAL</sequence>
<name>A0A1F4SWN8_UNCSA</name>
<protein>
    <recommendedName>
        <fullName evidence="3">Haloacid dehalogenase</fullName>
    </recommendedName>
</protein>
<dbReference type="Pfam" id="PF13344">
    <property type="entry name" value="Hydrolase_6"/>
    <property type="match status" value="1"/>
</dbReference>
<dbReference type="SUPFAM" id="SSF56784">
    <property type="entry name" value="HAD-like"/>
    <property type="match status" value="1"/>
</dbReference>
<dbReference type="GO" id="GO:0005737">
    <property type="term" value="C:cytoplasm"/>
    <property type="evidence" value="ECO:0007669"/>
    <property type="project" value="TreeGrafter"/>
</dbReference>
<dbReference type="InterPro" id="IPR023214">
    <property type="entry name" value="HAD_sf"/>
</dbReference>
<dbReference type="PANTHER" id="PTHR19288:SF46">
    <property type="entry name" value="HALOACID DEHALOGENASE-LIKE HYDROLASE DOMAIN-CONTAINING PROTEIN 2"/>
    <property type="match status" value="1"/>
</dbReference>
<dbReference type="PANTHER" id="PTHR19288">
    <property type="entry name" value="4-NITROPHENYLPHOSPHATASE-RELATED"/>
    <property type="match status" value="1"/>
</dbReference>
<dbReference type="Gene3D" id="3.40.50.1000">
    <property type="entry name" value="HAD superfamily/HAD-like"/>
    <property type="match status" value="2"/>
</dbReference>
<proteinExistence type="predicted"/>
<dbReference type="InterPro" id="IPR036412">
    <property type="entry name" value="HAD-like_sf"/>
</dbReference>